<name>A0ABP9IFG3_9ACTN</name>
<evidence type="ECO:0000313" key="2">
    <source>
        <dbReference type="Proteomes" id="UP001500466"/>
    </source>
</evidence>
<reference evidence="2" key="1">
    <citation type="journal article" date="2019" name="Int. J. Syst. Evol. Microbiol.">
        <title>The Global Catalogue of Microorganisms (GCM) 10K type strain sequencing project: providing services to taxonomists for standard genome sequencing and annotation.</title>
        <authorList>
            <consortium name="The Broad Institute Genomics Platform"/>
            <consortium name="The Broad Institute Genome Sequencing Center for Infectious Disease"/>
            <person name="Wu L."/>
            <person name="Ma J."/>
        </authorList>
    </citation>
    <scope>NUCLEOTIDE SEQUENCE [LARGE SCALE GENOMIC DNA]</scope>
    <source>
        <strain evidence="2">JCM 17986</strain>
    </source>
</reference>
<evidence type="ECO:0000313" key="1">
    <source>
        <dbReference type="EMBL" id="GAA4996409.1"/>
    </source>
</evidence>
<comment type="caution">
    <text evidence="1">The sequence shown here is derived from an EMBL/GenBank/DDBJ whole genome shotgun (WGS) entry which is preliminary data.</text>
</comment>
<sequence>MGSMGADEGKSLIDRIGRERAEELMAKAVREAAEATDAAGLPHAGIDADGRVYREYPDGRREYLDEDPATR</sequence>
<proteinExistence type="predicted"/>
<keyword evidence="2" id="KW-1185">Reference proteome</keyword>
<dbReference type="EMBL" id="BAABHS010000061">
    <property type="protein sequence ID" value="GAA4996409.1"/>
    <property type="molecule type" value="Genomic_DNA"/>
</dbReference>
<dbReference type="RefSeq" id="WP_345680989.1">
    <property type="nucleotide sequence ID" value="NZ_BAABHS010000061.1"/>
</dbReference>
<dbReference type="Proteomes" id="UP001500466">
    <property type="component" value="Unassembled WGS sequence"/>
</dbReference>
<organism evidence="1 2">
    <name type="scientific">Yinghuangia aomiensis</name>
    <dbReference type="NCBI Taxonomy" id="676205"/>
    <lineage>
        <taxon>Bacteria</taxon>
        <taxon>Bacillati</taxon>
        <taxon>Actinomycetota</taxon>
        <taxon>Actinomycetes</taxon>
        <taxon>Kitasatosporales</taxon>
        <taxon>Streptomycetaceae</taxon>
        <taxon>Yinghuangia</taxon>
    </lineage>
</organism>
<protein>
    <submittedName>
        <fullName evidence="1">Uncharacterized protein</fullName>
    </submittedName>
</protein>
<gene>
    <name evidence="1" type="ORF">GCM10023205_82020</name>
</gene>
<accession>A0ABP9IFG3</accession>